<organism evidence="2 3">
    <name type="scientific">Jeotgalicoccus saudimassiliensis</name>
    <dbReference type="NCBI Taxonomy" id="1461582"/>
    <lineage>
        <taxon>Bacteria</taxon>
        <taxon>Bacillati</taxon>
        <taxon>Bacillota</taxon>
        <taxon>Bacilli</taxon>
        <taxon>Bacillales</taxon>
        <taxon>Staphylococcaceae</taxon>
        <taxon>Jeotgalicoccus</taxon>
    </lineage>
</organism>
<accession>A0A078MBP0</accession>
<evidence type="ECO:0000256" key="1">
    <source>
        <dbReference type="SAM" id="Phobius"/>
    </source>
</evidence>
<keyword evidence="1" id="KW-0472">Membrane</keyword>
<reference evidence="2 3" key="1">
    <citation type="submission" date="2014-07" db="EMBL/GenBank/DDBJ databases">
        <authorList>
            <person name="Urmite Genomes Urmite Genomes"/>
        </authorList>
    </citation>
    <scope>NUCLEOTIDE SEQUENCE [LARGE SCALE GENOMIC DNA]</scope>
    <source>
        <strain evidence="2 3">13MG44_air</strain>
    </source>
</reference>
<dbReference type="OrthoDB" id="9802121at2"/>
<dbReference type="Proteomes" id="UP000044136">
    <property type="component" value="Unassembled WGS sequence"/>
</dbReference>
<evidence type="ECO:0000313" key="2">
    <source>
        <dbReference type="EMBL" id="CEA02857.1"/>
    </source>
</evidence>
<dbReference type="AlphaFoldDB" id="A0A078MBP0"/>
<dbReference type="HOGENOM" id="CLU_2464899_0_0_9"/>
<keyword evidence="3" id="KW-1185">Reference proteome</keyword>
<sequence length="88" mass="10388">MILFIIVGSVFFILSFVFGIHRKNLRENHIKPWNKALKYMRYTSLALILAGLLYVPEVQILKFGGWLFIFSLILYSSSLYLIFIKNRE</sequence>
<feature type="transmembrane region" description="Helical" evidence="1">
    <location>
        <begin position="63"/>
        <end position="83"/>
    </location>
</feature>
<gene>
    <name evidence="2" type="ORF">BN1048_01872</name>
</gene>
<feature type="transmembrane region" description="Helical" evidence="1">
    <location>
        <begin position="39"/>
        <end position="56"/>
    </location>
</feature>
<evidence type="ECO:0000313" key="3">
    <source>
        <dbReference type="Proteomes" id="UP000044136"/>
    </source>
</evidence>
<keyword evidence="1" id="KW-1133">Transmembrane helix</keyword>
<name>A0A078MBP0_9STAP</name>
<proteinExistence type="predicted"/>
<dbReference type="EMBL" id="CCSE01000001">
    <property type="protein sequence ID" value="CEA02857.1"/>
    <property type="molecule type" value="Genomic_DNA"/>
</dbReference>
<dbReference type="RefSeq" id="WP_035810555.1">
    <property type="nucleotide sequence ID" value="NZ_CCSE01000001.1"/>
</dbReference>
<protein>
    <submittedName>
        <fullName evidence="2">Uncharacterized protein</fullName>
    </submittedName>
</protein>
<dbReference type="STRING" id="1461582.BN1048_01872"/>
<keyword evidence="1" id="KW-0812">Transmembrane</keyword>
<dbReference type="Pfam" id="PF04241">
    <property type="entry name" value="DUF423"/>
    <property type="match status" value="1"/>
</dbReference>
<dbReference type="InterPro" id="IPR006696">
    <property type="entry name" value="DUF423"/>
</dbReference>